<gene>
    <name evidence="1" type="ORF">ENO77_04925</name>
</gene>
<dbReference type="EMBL" id="DSGT01000013">
    <property type="protein sequence ID" value="HEW53479.1"/>
    <property type="molecule type" value="Genomic_DNA"/>
</dbReference>
<dbReference type="Pfam" id="PF09970">
    <property type="entry name" value="DUF2204"/>
    <property type="match status" value="1"/>
</dbReference>
<organism evidence="1">
    <name type="scientific">Ignisphaera aggregans</name>
    <dbReference type="NCBI Taxonomy" id="334771"/>
    <lineage>
        <taxon>Archaea</taxon>
        <taxon>Thermoproteota</taxon>
        <taxon>Thermoprotei</taxon>
        <taxon>Desulfurococcales</taxon>
        <taxon>Desulfurococcaceae</taxon>
        <taxon>Ignisphaera</taxon>
    </lineage>
</organism>
<accession>A0A7C2ZP22</accession>
<dbReference type="InterPro" id="IPR018700">
    <property type="entry name" value="DUF2204"/>
</dbReference>
<reference evidence="1" key="1">
    <citation type="journal article" date="2020" name="mSystems">
        <title>Genome- and Community-Level Interaction Insights into Carbon Utilization and Element Cycling Functions of Hydrothermarchaeota in Hydrothermal Sediment.</title>
        <authorList>
            <person name="Zhou Z."/>
            <person name="Liu Y."/>
            <person name="Xu W."/>
            <person name="Pan J."/>
            <person name="Luo Z.H."/>
            <person name="Li M."/>
        </authorList>
    </citation>
    <scope>NUCLEOTIDE SEQUENCE [LARGE SCALE GENOMIC DNA]</scope>
    <source>
        <strain evidence="1">SpSt-16</strain>
    </source>
</reference>
<comment type="caution">
    <text evidence="1">The sequence shown here is derived from an EMBL/GenBank/DDBJ whole genome shotgun (WGS) entry which is preliminary data.</text>
</comment>
<dbReference type="SUPFAM" id="SSF81301">
    <property type="entry name" value="Nucleotidyltransferase"/>
    <property type="match status" value="1"/>
</dbReference>
<proteinExistence type="predicted"/>
<dbReference type="AlphaFoldDB" id="A0A7C2ZP22"/>
<evidence type="ECO:0000313" key="1">
    <source>
        <dbReference type="EMBL" id="HEW53479.1"/>
    </source>
</evidence>
<protein>
    <recommendedName>
        <fullName evidence="2">Nucleotidyltransferase</fullName>
    </recommendedName>
</protein>
<name>A0A7C2ZP22_9CREN</name>
<dbReference type="InterPro" id="IPR043519">
    <property type="entry name" value="NT_sf"/>
</dbReference>
<evidence type="ECO:0008006" key="2">
    <source>
        <dbReference type="Google" id="ProtNLM"/>
    </source>
</evidence>
<sequence length="176" mass="20027">MQLLRTVGIDGIIIGSTCIDIALDRPSEEDLDLFTTSISPLIEEYKIRQLAYEHGWSTGTTELGTPSITINLGDVDITVELYENIMDFYIPEEALNLCKQSTIIDEVPLYYVAPECWVVFKARRGSSKDMADLSMVRHMVSEGMLKINKTMIENVVNLFEEDKDYIINRLRTVNIL</sequence>